<dbReference type="SUPFAM" id="SSF102712">
    <property type="entry name" value="JAB1/MPN domain"/>
    <property type="match status" value="1"/>
</dbReference>
<dbReference type="EMBL" id="CP044328">
    <property type="protein sequence ID" value="QGM93639.1"/>
    <property type="molecule type" value="Genomic_DNA"/>
</dbReference>
<comment type="similarity">
    <text evidence="6">Belongs to the UPF0758 family.</text>
</comment>
<organism evidence="9 10">
    <name type="scientific">Methylocystis rosea</name>
    <dbReference type="NCBI Taxonomy" id="173366"/>
    <lineage>
        <taxon>Bacteria</taxon>
        <taxon>Pseudomonadati</taxon>
        <taxon>Pseudomonadota</taxon>
        <taxon>Alphaproteobacteria</taxon>
        <taxon>Hyphomicrobiales</taxon>
        <taxon>Methylocystaceae</taxon>
        <taxon>Methylocystis</taxon>
    </lineage>
</organism>
<evidence type="ECO:0000256" key="3">
    <source>
        <dbReference type="ARBA" id="ARBA00022801"/>
    </source>
</evidence>
<feature type="region of interest" description="Disordered" evidence="7">
    <location>
        <begin position="1"/>
        <end position="23"/>
    </location>
</feature>
<dbReference type="NCBIfam" id="TIGR00608">
    <property type="entry name" value="radc"/>
    <property type="match status" value="1"/>
</dbReference>
<dbReference type="PROSITE" id="PS01302">
    <property type="entry name" value="UPF0758"/>
    <property type="match status" value="1"/>
</dbReference>
<dbReference type="InterPro" id="IPR001405">
    <property type="entry name" value="UPF0758"/>
</dbReference>
<accession>A0ABX6EGW5</accession>
<dbReference type="PROSITE" id="PS50249">
    <property type="entry name" value="MPN"/>
    <property type="match status" value="1"/>
</dbReference>
<evidence type="ECO:0000256" key="6">
    <source>
        <dbReference type="RuleBase" id="RU003797"/>
    </source>
</evidence>
<evidence type="ECO:0000313" key="9">
    <source>
        <dbReference type="EMBL" id="QGM93639.1"/>
    </source>
</evidence>
<keyword evidence="10" id="KW-1185">Reference proteome</keyword>
<dbReference type="RefSeq" id="WP_154451417.1">
    <property type="nucleotide sequence ID" value="NZ_CP044328.1"/>
</dbReference>
<dbReference type="InterPro" id="IPR037518">
    <property type="entry name" value="MPN"/>
</dbReference>
<proteinExistence type="inferred from homology"/>
<dbReference type="CDD" id="cd08071">
    <property type="entry name" value="MPN_DUF2466"/>
    <property type="match status" value="1"/>
</dbReference>
<keyword evidence="2" id="KW-0479">Metal-binding</keyword>
<keyword evidence="3" id="KW-0378">Hydrolase</keyword>
<reference evidence="9 10" key="2">
    <citation type="journal article" date="2021" name="AMB Express">
        <title>Isolation and characterisation of Methylocystis spp. for poly-3-hydroxybutyrate production using waste methane feedstocks.</title>
        <authorList>
            <person name="Rumah B.L."/>
            <person name="Stead C.E."/>
            <person name="Claxton Stevens B.H."/>
            <person name="Minton N.P."/>
            <person name="Grosse-Honebrink A."/>
            <person name="Zhang Y."/>
        </authorList>
    </citation>
    <scope>NUCLEOTIDE SEQUENCE [LARGE SCALE GENOMIC DNA]</scope>
    <source>
        <strain evidence="9 10">BRCS1</strain>
    </source>
</reference>
<keyword evidence="1" id="KW-0645">Protease</keyword>
<dbReference type="Gene3D" id="3.40.140.10">
    <property type="entry name" value="Cytidine Deaminase, domain 2"/>
    <property type="match status" value="1"/>
</dbReference>
<evidence type="ECO:0000256" key="5">
    <source>
        <dbReference type="ARBA" id="ARBA00023049"/>
    </source>
</evidence>
<dbReference type="Proteomes" id="UP000424673">
    <property type="component" value="Chromosome"/>
</dbReference>
<dbReference type="PANTHER" id="PTHR30471:SF3">
    <property type="entry name" value="UPF0758 PROTEIN YEES-RELATED"/>
    <property type="match status" value="1"/>
</dbReference>
<dbReference type="Pfam" id="PF04002">
    <property type="entry name" value="RadC"/>
    <property type="match status" value="1"/>
</dbReference>
<evidence type="ECO:0000259" key="8">
    <source>
        <dbReference type="PROSITE" id="PS50249"/>
    </source>
</evidence>
<evidence type="ECO:0000256" key="2">
    <source>
        <dbReference type="ARBA" id="ARBA00022723"/>
    </source>
</evidence>
<dbReference type="PANTHER" id="PTHR30471">
    <property type="entry name" value="DNA REPAIR PROTEIN RADC"/>
    <property type="match status" value="1"/>
</dbReference>
<keyword evidence="4" id="KW-0862">Zinc</keyword>
<dbReference type="SUPFAM" id="SSF47781">
    <property type="entry name" value="RuvA domain 2-like"/>
    <property type="match status" value="1"/>
</dbReference>
<keyword evidence="5" id="KW-0482">Metalloprotease</keyword>
<evidence type="ECO:0000256" key="4">
    <source>
        <dbReference type="ARBA" id="ARBA00022833"/>
    </source>
</evidence>
<feature type="domain" description="MPN" evidence="8">
    <location>
        <begin position="119"/>
        <end position="241"/>
    </location>
</feature>
<reference evidence="10" key="1">
    <citation type="submission" date="2019-09" db="EMBL/GenBank/DDBJ databases">
        <title>Isolation and complete genome sequencing of Methylocystis species.</title>
        <authorList>
            <person name="Rumah B.L."/>
            <person name="Stead C.E."/>
            <person name="Stevens B.C."/>
            <person name="Minton N.P."/>
            <person name="Grosse-Honebrink A."/>
            <person name="Zhang Y."/>
        </authorList>
    </citation>
    <scope>NUCLEOTIDE SEQUENCE [LARGE SCALE GENOMIC DNA]</scope>
    <source>
        <strain evidence="10">BRCS1</strain>
    </source>
</reference>
<dbReference type="InterPro" id="IPR025657">
    <property type="entry name" value="RadC_JAB"/>
</dbReference>
<evidence type="ECO:0000313" key="10">
    <source>
        <dbReference type="Proteomes" id="UP000424673"/>
    </source>
</evidence>
<sequence>MKKAADAATSDGSGLRDSAPHFHGHRQRLRDRFMDAGEAALADYEMLELLLFRAIARRDVKPLAKALITRFGSFAETVAARPERLREVGGLSEAAIVEIKLVEAAAKRLARGALQKRPVLSSFMEVLDYCRTAMAFAEREEFRILFLDKRNALIADEVQGVGTIDHTPVYPREIVRRALELGASALILAHNHPSGDPTPSAADIRMTKDIAAIAQPFGITVHDHLIVGRHGHASFRGLKLI</sequence>
<dbReference type="InterPro" id="IPR010994">
    <property type="entry name" value="RuvA_2-like"/>
</dbReference>
<dbReference type="NCBIfam" id="NF000642">
    <property type="entry name" value="PRK00024.1"/>
    <property type="match status" value="1"/>
</dbReference>
<name>A0ABX6EGW5_9HYPH</name>
<evidence type="ECO:0000256" key="1">
    <source>
        <dbReference type="ARBA" id="ARBA00022670"/>
    </source>
</evidence>
<evidence type="ECO:0000256" key="7">
    <source>
        <dbReference type="SAM" id="MobiDB-lite"/>
    </source>
</evidence>
<dbReference type="InterPro" id="IPR020891">
    <property type="entry name" value="UPF0758_CS"/>
</dbReference>
<protein>
    <submittedName>
        <fullName evidence="9">JAB domain-containing protein</fullName>
    </submittedName>
</protein>
<gene>
    <name evidence="9" type="ORF">F7D13_06155</name>
</gene>